<feature type="transmembrane region" description="Helical" evidence="1">
    <location>
        <begin position="90"/>
        <end position="110"/>
    </location>
</feature>
<sequence>MSDPVVSSGPTSGAAAVGLAFSVVLTTHWLHGGMLERAGLVSSAVSSTMLALAPVVLAMLAVVGLTGAGRIALRSSHPDTGPGGSNNARAAALDIAFVALVASLALDSLYVLDGAVLHAAPLALALAGAAVVQACGAAAAYLACRQIRVALHRLVHQPGVAPADRTSGALDQAHHPLFTLWTSLPGGSRAPPSITSLT</sequence>
<comment type="caution">
    <text evidence="2">The sequence shown here is derived from an EMBL/GenBank/DDBJ whole genome shotgun (WGS) entry which is preliminary data.</text>
</comment>
<name>A0ABW4V9Q8_9MICO</name>
<keyword evidence="3" id="KW-1185">Reference proteome</keyword>
<dbReference type="Proteomes" id="UP001597338">
    <property type="component" value="Unassembled WGS sequence"/>
</dbReference>
<evidence type="ECO:0000256" key="1">
    <source>
        <dbReference type="SAM" id="Phobius"/>
    </source>
</evidence>
<dbReference type="EMBL" id="JBHUHF010000001">
    <property type="protein sequence ID" value="MFD2027330.1"/>
    <property type="molecule type" value="Genomic_DNA"/>
</dbReference>
<evidence type="ECO:0000313" key="2">
    <source>
        <dbReference type="EMBL" id="MFD2027330.1"/>
    </source>
</evidence>
<feature type="transmembrane region" description="Helical" evidence="1">
    <location>
        <begin position="122"/>
        <end position="144"/>
    </location>
</feature>
<evidence type="ECO:0000313" key="3">
    <source>
        <dbReference type="Proteomes" id="UP001597338"/>
    </source>
</evidence>
<protein>
    <submittedName>
        <fullName evidence="2">Uncharacterized protein</fullName>
    </submittedName>
</protein>
<feature type="transmembrane region" description="Helical" evidence="1">
    <location>
        <begin position="12"/>
        <end position="30"/>
    </location>
</feature>
<organism evidence="2 3">
    <name type="scientific">Promicromonospora aerolata</name>
    <dbReference type="NCBI Taxonomy" id="195749"/>
    <lineage>
        <taxon>Bacteria</taxon>
        <taxon>Bacillati</taxon>
        <taxon>Actinomycetota</taxon>
        <taxon>Actinomycetes</taxon>
        <taxon>Micrococcales</taxon>
        <taxon>Promicromonosporaceae</taxon>
        <taxon>Promicromonospora</taxon>
    </lineage>
</organism>
<keyword evidence="1" id="KW-0812">Transmembrane</keyword>
<gene>
    <name evidence="2" type="ORF">ACFSL2_17595</name>
</gene>
<dbReference type="RefSeq" id="WP_377199080.1">
    <property type="nucleotide sequence ID" value="NZ_JBHUHF010000001.1"/>
</dbReference>
<proteinExistence type="predicted"/>
<keyword evidence="1" id="KW-0472">Membrane</keyword>
<reference evidence="3" key="1">
    <citation type="journal article" date="2019" name="Int. J. Syst. Evol. Microbiol.">
        <title>The Global Catalogue of Microorganisms (GCM) 10K type strain sequencing project: providing services to taxonomists for standard genome sequencing and annotation.</title>
        <authorList>
            <consortium name="The Broad Institute Genomics Platform"/>
            <consortium name="The Broad Institute Genome Sequencing Center for Infectious Disease"/>
            <person name="Wu L."/>
            <person name="Ma J."/>
        </authorList>
    </citation>
    <scope>NUCLEOTIDE SEQUENCE [LARGE SCALE GENOMIC DNA]</scope>
    <source>
        <strain evidence="3">CCM 7043</strain>
    </source>
</reference>
<feature type="transmembrane region" description="Helical" evidence="1">
    <location>
        <begin position="50"/>
        <end position="69"/>
    </location>
</feature>
<keyword evidence="1" id="KW-1133">Transmembrane helix</keyword>
<accession>A0ABW4V9Q8</accession>